<name>A0A4D6LQI5_VIGUN</name>
<protein>
    <submittedName>
        <fullName evidence="6">Ulp1 protease family</fullName>
    </submittedName>
</protein>
<feature type="transmembrane region" description="Helical" evidence="4">
    <location>
        <begin position="21"/>
        <end position="45"/>
    </location>
</feature>
<reference evidence="6 7" key="1">
    <citation type="submission" date="2019-04" db="EMBL/GenBank/DDBJ databases">
        <title>An improved genome assembly and genetic linkage map for asparagus bean, Vigna unguiculata ssp. sesquipedialis.</title>
        <authorList>
            <person name="Xia Q."/>
            <person name="Zhang R."/>
            <person name="Dong Y."/>
        </authorList>
    </citation>
    <scope>NUCLEOTIDE SEQUENCE [LARGE SCALE GENOMIC DNA]</scope>
    <source>
        <tissue evidence="6">Leaf</tissue>
    </source>
</reference>
<keyword evidence="4" id="KW-0472">Membrane</keyword>
<keyword evidence="4" id="KW-0812">Transmembrane</keyword>
<evidence type="ECO:0000256" key="4">
    <source>
        <dbReference type="SAM" id="Phobius"/>
    </source>
</evidence>
<dbReference type="SUPFAM" id="SSF54001">
    <property type="entry name" value="Cysteine proteinases"/>
    <property type="match status" value="1"/>
</dbReference>
<evidence type="ECO:0000313" key="6">
    <source>
        <dbReference type="EMBL" id="QCD90254.1"/>
    </source>
</evidence>
<dbReference type="Gene3D" id="3.40.395.10">
    <property type="entry name" value="Adenoviral Proteinase, Chain A"/>
    <property type="match status" value="1"/>
</dbReference>
<dbReference type="Proteomes" id="UP000501690">
    <property type="component" value="Linkage Group LG4"/>
</dbReference>
<evidence type="ECO:0000256" key="3">
    <source>
        <dbReference type="ARBA" id="ARBA00022801"/>
    </source>
</evidence>
<evidence type="ECO:0000256" key="2">
    <source>
        <dbReference type="ARBA" id="ARBA00022670"/>
    </source>
</evidence>
<dbReference type="InterPro" id="IPR003653">
    <property type="entry name" value="Peptidase_C48_C"/>
</dbReference>
<keyword evidence="7" id="KW-1185">Reference proteome</keyword>
<evidence type="ECO:0000313" key="7">
    <source>
        <dbReference type="Proteomes" id="UP000501690"/>
    </source>
</evidence>
<gene>
    <name evidence="6" type="ORF">DEO72_LG4g1209</name>
</gene>
<evidence type="ECO:0000256" key="1">
    <source>
        <dbReference type="ARBA" id="ARBA00005234"/>
    </source>
</evidence>
<feature type="domain" description="Ubiquitin-like protease family profile" evidence="5">
    <location>
        <begin position="48"/>
        <end position="117"/>
    </location>
</feature>
<accession>A0A4D6LQI5</accession>
<dbReference type="GO" id="GO:0008234">
    <property type="term" value="F:cysteine-type peptidase activity"/>
    <property type="evidence" value="ECO:0007669"/>
    <property type="project" value="InterPro"/>
</dbReference>
<sequence length="118" mass="13871">MSLLLIGQGFYMLKSMGNYTEVWSIMDFILVAGFITCFVQLFAQVVYDGHWWFYAINFESNYFIVLDSLPHKCRQKKQIDNNVMYNLENLLWLLMGDKNQDKASFELVVVDLPEQPNL</sequence>
<dbReference type="Pfam" id="PF02902">
    <property type="entry name" value="Peptidase_C48"/>
    <property type="match status" value="1"/>
</dbReference>
<dbReference type="EMBL" id="CP039348">
    <property type="protein sequence ID" value="QCD90254.1"/>
    <property type="molecule type" value="Genomic_DNA"/>
</dbReference>
<evidence type="ECO:0000259" key="5">
    <source>
        <dbReference type="Pfam" id="PF02902"/>
    </source>
</evidence>
<keyword evidence="4" id="KW-1133">Transmembrane helix</keyword>
<proteinExistence type="inferred from homology"/>
<dbReference type="GO" id="GO:0006508">
    <property type="term" value="P:proteolysis"/>
    <property type="evidence" value="ECO:0007669"/>
    <property type="project" value="UniProtKB-KW"/>
</dbReference>
<organism evidence="6 7">
    <name type="scientific">Vigna unguiculata</name>
    <name type="common">Cowpea</name>
    <dbReference type="NCBI Taxonomy" id="3917"/>
    <lineage>
        <taxon>Eukaryota</taxon>
        <taxon>Viridiplantae</taxon>
        <taxon>Streptophyta</taxon>
        <taxon>Embryophyta</taxon>
        <taxon>Tracheophyta</taxon>
        <taxon>Spermatophyta</taxon>
        <taxon>Magnoliopsida</taxon>
        <taxon>eudicotyledons</taxon>
        <taxon>Gunneridae</taxon>
        <taxon>Pentapetalae</taxon>
        <taxon>rosids</taxon>
        <taxon>fabids</taxon>
        <taxon>Fabales</taxon>
        <taxon>Fabaceae</taxon>
        <taxon>Papilionoideae</taxon>
        <taxon>50 kb inversion clade</taxon>
        <taxon>NPAAA clade</taxon>
        <taxon>indigoferoid/millettioid clade</taxon>
        <taxon>Phaseoleae</taxon>
        <taxon>Vigna</taxon>
    </lineage>
</organism>
<dbReference type="InterPro" id="IPR038765">
    <property type="entry name" value="Papain-like_cys_pep_sf"/>
</dbReference>
<dbReference type="AlphaFoldDB" id="A0A4D6LQI5"/>
<keyword evidence="3" id="KW-0378">Hydrolase</keyword>
<keyword evidence="2 6" id="KW-0645">Protease</keyword>
<comment type="similarity">
    <text evidence="1">Belongs to the peptidase C48 family.</text>
</comment>